<dbReference type="InterPro" id="IPR057425">
    <property type="entry name" value="DUF2921_N"/>
</dbReference>
<dbReference type="PANTHER" id="PTHR33389:SF22">
    <property type="entry name" value="FAMILY PROTEIN, PUTATIVE (DUF2921)-RELATED"/>
    <property type="match status" value="1"/>
</dbReference>
<evidence type="ECO:0000256" key="5">
    <source>
        <dbReference type="ARBA" id="ARBA00022679"/>
    </source>
</evidence>
<evidence type="ECO:0000256" key="1">
    <source>
        <dbReference type="ARBA" id="ARBA00000900"/>
    </source>
</evidence>
<dbReference type="EC" id="2.3.2.27" evidence="4"/>
<evidence type="ECO:0000256" key="4">
    <source>
        <dbReference type="ARBA" id="ARBA00012483"/>
    </source>
</evidence>
<feature type="domain" description="DUF2921" evidence="13">
    <location>
        <begin position="383"/>
        <end position="556"/>
    </location>
</feature>
<dbReference type="GO" id="GO:0012505">
    <property type="term" value="C:endomembrane system"/>
    <property type="evidence" value="ECO:0007669"/>
    <property type="project" value="UniProtKB-SubCell"/>
</dbReference>
<keyword evidence="8 11" id="KW-1133">Transmembrane helix</keyword>
<keyword evidence="15" id="KW-1185">Reference proteome</keyword>
<feature type="region of interest" description="Disordered" evidence="10">
    <location>
        <begin position="1"/>
        <end position="29"/>
    </location>
</feature>
<reference evidence="15" key="1">
    <citation type="journal article" date="2020" name="Nat. Commun.">
        <title>Genome assembly of wild tea tree DASZ reveals pedigree and selection history of tea varieties.</title>
        <authorList>
            <person name="Zhang W."/>
            <person name="Zhang Y."/>
            <person name="Qiu H."/>
            <person name="Guo Y."/>
            <person name="Wan H."/>
            <person name="Zhang X."/>
            <person name="Scossa F."/>
            <person name="Alseekh S."/>
            <person name="Zhang Q."/>
            <person name="Wang P."/>
            <person name="Xu L."/>
            <person name="Schmidt M.H."/>
            <person name="Jia X."/>
            <person name="Li D."/>
            <person name="Zhu A."/>
            <person name="Guo F."/>
            <person name="Chen W."/>
            <person name="Ni D."/>
            <person name="Usadel B."/>
            <person name="Fernie A.R."/>
            <person name="Wen W."/>
        </authorList>
    </citation>
    <scope>NUCLEOTIDE SEQUENCE [LARGE SCALE GENOMIC DNA]</scope>
    <source>
        <strain evidence="15">cv. G240</strain>
    </source>
</reference>
<proteinExistence type="predicted"/>
<evidence type="ECO:0000313" key="15">
    <source>
        <dbReference type="Proteomes" id="UP000593564"/>
    </source>
</evidence>
<feature type="transmembrane region" description="Helical" evidence="11">
    <location>
        <begin position="1211"/>
        <end position="1230"/>
    </location>
</feature>
<evidence type="ECO:0000259" key="13">
    <source>
        <dbReference type="Pfam" id="PF25333"/>
    </source>
</evidence>
<feature type="domain" description="DUF2921" evidence="13">
    <location>
        <begin position="778"/>
        <end position="952"/>
    </location>
</feature>
<dbReference type="PANTHER" id="PTHR33389">
    <property type="entry name" value="FAMILY PROTEIN, PUTATIVE (DUF2921)-RELATED"/>
    <property type="match status" value="1"/>
</dbReference>
<feature type="transmembrane region" description="Helical" evidence="11">
    <location>
        <begin position="1052"/>
        <end position="1070"/>
    </location>
</feature>
<evidence type="ECO:0000256" key="6">
    <source>
        <dbReference type="ARBA" id="ARBA00022692"/>
    </source>
</evidence>
<sequence length="1259" mass="141342">MPSVASPASATTGSSMGDGGGGTSGGAPSCGTSSTIWKVGRMKRDPKQFFSVSRCVKWDPGRFNLRAIGNFDFEISKLYRLHHLHRRGEKAPSSTKAIIACAFAEKDYEKAKVVAARVLQMGSMLHGLGCGYWVRIRQRRKGERERERAKARDAIWSKRRSSERRDWFEGHRSRLLRLVQRSSKSTGSKSLIRILSPTRFLSLLLYSTSSLPCRIHFFHAVSRSYPVPVPVSCCIDTGTSPKLTSPCNVRWDLGLRLAVVVGLHLQFGSRIFTKDKNVVHLISIGIPFPSLWEPARAGITLGTDPTMKVLDIEPSMKIHSSPPSSSFSNPRVRASLFPINPSQTHQSEFTPLSIFFFIFFTFFTLIDPTTTSIPSPSGQIPYPNSCNDLVPESTPIGSNLIANFSLQFHNAYFSGGDTILGSKTPQSSVSFETLTLHQTQSKGVFKIEGLMTFWGSNFVGFSGNLTHRRLRLINYRAPRIPVSSRIHYTSFRLHGFWSEASGNLCMVGSGWNYLSSVNVVFKLHYPNVSTLNTSLITGMLESLDTNDSLDKFKPISILGLSMMNYQYNLVDREIENGGFSVYDNMENASIGLESSVSSVCVAFRSADRFKLEYMNDCETVNCNPLDGGGRALPNFLSFNDIDCTGKWKARYLLDFSNSSDNGRRLPFDPNSMLVAEGVWNGKKKHFDLVACRIFNVMGSVAKASLGDCSIRLSLRLPAFLSLRNRSAVVGQMWSRKSVNDSGYYFGRLAFHSPSNGKARVEGLKYEYTEIDNVRTSCAKKMEDKRKGGTYPNGYSSDMRFDMTVKNSIGQVAWGYSSPLSVGDWLYKPHSVFAREAESAVQVNNSQRGVLNISYILSFTPPPNFKLGGELSSTKSVEISAEGVYDAKTGLLCMIGCRHLESLNKRFAKNRSLDCEILISIQYPPLNAKDGVHVKGTIESNRTKSDSLYFEQLELSASSIFTSQAIDTIRRMDLEITMVLISNTLACIFVVLQLFYVKKYPDVLPFISVVMLTVLTLAHMIPLVLNFEALFLANRNRQNVFLGSGGWLEVNEVLVRVITMIAFLLQFRLLQQTWSARVSDERSKSLWVSDKKVFYLSLPLYIAGGLIAWFMHQWFSYKTPLLQLRHFGYQQQSFWRDLKSYAGLILDGFLLPQIVFNMFCNSKEKALVTSFYVGTTIVRLLPHAYDLCRAHGSSTWYFGAIYANPRMDYYSTTWDIIISCSGLLFIVVIYLQQRFGGRCFLPKRFRESSVYEKVPIVSSE</sequence>
<evidence type="ECO:0000256" key="7">
    <source>
        <dbReference type="ARBA" id="ARBA00022786"/>
    </source>
</evidence>
<dbReference type="AlphaFoldDB" id="A0A7J7GTJ4"/>
<dbReference type="EMBL" id="JACBKZ010000008">
    <property type="protein sequence ID" value="KAF5943777.1"/>
    <property type="molecule type" value="Genomic_DNA"/>
</dbReference>
<keyword evidence="6 11" id="KW-0812">Transmembrane</keyword>
<feature type="domain" description="SWEET-like" evidence="12">
    <location>
        <begin position="966"/>
        <end position="1244"/>
    </location>
</feature>
<evidence type="ECO:0000256" key="2">
    <source>
        <dbReference type="ARBA" id="ARBA00004127"/>
    </source>
</evidence>
<evidence type="ECO:0000256" key="10">
    <source>
        <dbReference type="SAM" id="MobiDB-lite"/>
    </source>
</evidence>
<evidence type="ECO:0000256" key="9">
    <source>
        <dbReference type="ARBA" id="ARBA00023136"/>
    </source>
</evidence>
<dbReference type="InterPro" id="IPR021319">
    <property type="entry name" value="DUF2921"/>
</dbReference>
<comment type="catalytic activity">
    <reaction evidence="1">
        <text>S-ubiquitinyl-[E2 ubiquitin-conjugating enzyme]-L-cysteine + [acceptor protein]-L-lysine = [E2 ubiquitin-conjugating enzyme]-L-cysteine + N(6)-ubiquitinyl-[acceptor protein]-L-lysine.</text>
        <dbReference type="EC" id="2.3.2.27"/>
    </reaction>
</comment>
<evidence type="ECO:0000256" key="3">
    <source>
        <dbReference type="ARBA" id="ARBA00004906"/>
    </source>
</evidence>
<dbReference type="Proteomes" id="UP000593564">
    <property type="component" value="Unassembled WGS sequence"/>
</dbReference>
<name>A0A7J7GTJ4_CAMSI</name>
<evidence type="ECO:0000259" key="12">
    <source>
        <dbReference type="Pfam" id="PF11145"/>
    </source>
</evidence>
<comment type="subcellular location">
    <subcellularLocation>
        <location evidence="2">Endomembrane system</location>
        <topology evidence="2">Multi-pass membrane protein</topology>
    </subcellularLocation>
</comment>
<accession>A0A7J7GTJ4</accession>
<evidence type="ECO:0000313" key="14">
    <source>
        <dbReference type="EMBL" id="KAF5943777.1"/>
    </source>
</evidence>
<reference evidence="14 15" key="2">
    <citation type="submission" date="2020-07" db="EMBL/GenBank/DDBJ databases">
        <title>Genome assembly of wild tea tree DASZ reveals pedigree and selection history of tea varieties.</title>
        <authorList>
            <person name="Zhang W."/>
        </authorList>
    </citation>
    <scope>NUCLEOTIDE SEQUENCE [LARGE SCALE GENOMIC DNA]</scope>
    <source>
        <strain evidence="15">cv. G240</strain>
        <tissue evidence="14">Leaf</tissue>
    </source>
</reference>
<comment type="caution">
    <text evidence="14">The sequence shown here is derived from an EMBL/GenBank/DDBJ whole genome shotgun (WGS) entry which is preliminary data.</text>
</comment>
<dbReference type="Pfam" id="PF25333">
    <property type="entry name" value="DUF2921_N"/>
    <property type="match status" value="3"/>
</dbReference>
<gene>
    <name evidence="14" type="ORF">HYC85_017854</name>
</gene>
<feature type="domain" description="DUF2921" evidence="13">
    <location>
        <begin position="609"/>
        <end position="744"/>
    </location>
</feature>
<comment type="pathway">
    <text evidence="3">Protein modification; protein ubiquitination.</text>
</comment>
<organism evidence="14 15">
    <name type="scientific">Camellia sinensis</name>
    <name type="common">Tea plant</name>
    <name type="synonym">Thea sinensis</name>
    <dbReference type="NCBI Taxonomy" id="4442"/>
    <lineage>
        <taxon>Eukaryota</taxon>
        <taxon>Viridiplantae</taxon>
        <taxon>Streptophyta</taxon>
        <taxon>Embryophyta</taxon>
        <taxon>Tracheophyta</taxon>
        <taxon>Spermatophyta</taxon>
        <taxon>Magnoliopsida</taxon>
        <taxon>eudicotyledons</taxon>
        <taxon>Gunneridae</taxon>
        <taxon>Pentapetalae</taxon>
        <taxon>asterids</taxon>
        <taxon>Ericales</taxon>
        <taxon>Theaceae</taxon>
        <taxon>Camellia</taxon>
    </lineage>
</organism>
<feature type="transmembrane region" description="Helical" evidence="11">
    <location>
        <begin position="975"/>
        <end position="996"/>
    </location>
</feature>
<keyword evidence="7" id="KW-0833">Ubl conjugation pathway</keyword>
<feature type="transmembrane region" description="Helical" evidence="11">
    <location>
        <begin position="1091"/>
        <end position="1110"/>
    </location>
</feature>
<evidence type="ECO:0000256" key="8">
    <source>
        <dbReference type="ARBA" id="ARBA00022989"/>
    </source>
</evidence>
<evidence type="ECO:0000256" key="11">
    <source>
        <dbReference type="SAM" id="Phobius"/>
    </source>
</evidence>
<protein>
    <recommendedName>
        <fullName evidence="4">RING-type E3 ubiquitin transferase</fullName>
        <ecNumber evidence="4">2.3.2.27</ecNumber>
    </recommendedName>
</protein>
<dbReference type="GO" id="GO:0061630">
    <property type="term" value="F:ubiquitin protein ligase activity"/>
    <property type="evidence" value="ECO:0007669"/>
    <property type="project" value="UniProtKB-EC"/>
</dbReference>
<feature type="transmembrane region" description="Helical" evidence="11">
    <location>
        <begin position="1008"/>
        <end position="1032"/>
    </location>
</feature>
<dbReference type="Pfam" id="PF11145">
    <property type="entry name" value="DUF2921"/>
    <property type="match status" value="1"/>
</dbReference>
<feature type="compositionally biased region" description="Gly residues" evidence="10">
    <location>
        <begin position="16"/>
        <end position="25"/>
    </location>
</feature>
<keyword evidence="5" id="KW-0808">Transferase</keyword>
<keyword evidence="9 11" id="KW-0472">Membrane</keyword>